<proteinExistence type="predicted"/>
<comment type="caution">
    <text evidence="1">The sequence shown here is derived from an EMBL/GenBank/DDBJ whole genome shotgun (WGS) entry which is preliminary data.</text>
</comment>
<gene>
    <name evidence="1" type="ORF">LCGC14_0722120</name>
</gene>
<organism evidence="1">
    <name type="scientific">marine sediment metagenome</name>
    <dbReference type="NCBI Taxonomy" id="412755"/>
    <lineage>
        <taxon>unclassified sequences</taxon>
        <taxon>metagenomes</taxon>
        <taxon>ecological metagenomes</taxon>
    </lineage>
</organism>
<evidence type="ECO:0000313" key="1">
    <source>
        <dbReference type="EMBL" id="KKN41556.1"/>
    </source>
</evidence>
<name>A0A0F9SXF3_9ZZZZ</name>
<reference evidence="1" key="1">
    <citation type="journal article" date="2015" name="Nature">
        <title>Complex archaea that bridge the gap between prokaryotes and eukaryotes.</title>
        <authorList>
            <person name="Spang A."/>
            <person name="Saw J.H."/>
            <person name="Jorgensen S.L."/>
            <person name="Zaremba-Niedzwiedzka K."/>
            <person name="Martijn J."/>
            <person name="Lind A.E."/>
            <person name="van Eijk R."/>
            <person name="Schleper C."/>
            <person name="Guy L."/>
            <person name="Ettema T.J."/>
        </authorList>
    </citation>
    <scope>NUCLEOTIDE SEQUENCE</scope>
</reference>
<dbReference type="AlphaFoldDB" id="A0A0F9SXF3"/>
<dbReference type="EMBL" id="LAZR01001641">
    <property type="protein sequence ID" value="KKN41556.1"/>
    <property type="molecule type" value="Genomic_DNA"/>
</dbReference>
<sequence>MATEEKGIQSMSVLSPWKRYKRRADNVAVSARLVQREGTKLLEVKESRISDFTCPECKYLLTQRDTGAFPNFFLEPRIFHEAHKLVDPEP</sequence>
<accession>A0A0F9SXF3</accession>
<protein>
    <submittedName>
        <fullName evidence="1">Uncharacterized protein</fullName>
    </submittedName>
</protein>